<feature type="domain" description="Tr-type G" evidence="3">
    <location>
        <begin position="4"/>
        <end position="265"/>
    </location>
</feature>
<evidence type="ECO:0000313" key="4">
    <source>
        <dbReference type="EMBL" id="CUV03525.1"/>
    </source>
</evidence>
<evidence type="ECO:0000256" key="1">
    <source>
        <dbReference type="ARBA" id="ARBA00022741"/>
    </source>
</evidence>
<dbReference type="PANTHER" id="PTHR43261:SF6">
    <property type="entry name" value="ELONGATION FACTOR G-LIKE PROTEIN"/>
    <property type="match status" value="1"/>
</dbReference>
<dbReference type="GO" id="GO:0005525">
    <property type="term" value="F:GTP binding"/>
    <property type="evidence" value="ECO:0007669"/>
    <property type="project" value="UniProtKB-KW"/>
</dbReference>
<protein>
    <submittedName>
        <fullName evidence="4">Translation elongation factor G-related protein</fullName>
    </submittedName>
</protein>
<dbReference type="NCBIfam" id="NF009381">
    <property type="entry name" value="PRK12740.1-5"/>
    <property type="match status" value="1"/>
</dbReference>
<dbReference type="InterPro" id="IPR053905">
    <property type="entry name" value="EF-G-like_DII"/>
</dbReference>
<dbReference type="FunFam" id="3.30.70.240:FF:000001">
    <property type="entry name" value="Elongation factor G"/>
    <property type="match status" value="1"/>
</dbReference>
<evidence type="ECO:0000256" key="2">
    <source>
        <dbReference type="ARBA" id="ARBA00023134"/>
    </source>
</evidence>
<sequence>MDAKDLRNVALLGHSGSGKTSLGEAALFTTKATTRMGTISDGNTVSDFEPEEVKRGSSIQTALLSIVDADAKINFLDTPGYDDFLGEVVSALRVVEGAVLVLAAPSGVDVGTERSWNMCEAAGIPRMFVVNKMDRENANFARNVSDIQASFGRQCIPFQVPLGDAQEFKGVVSIINPPADIPAEIADEVAAARDRLIEAAAESDDDLADRYLSGEQLSVDEVISGVRTAVLAGELVPILATSSAPEAIGVEEFLETTRSFLPSPVDGKKARLLKGTEAAEYEVDPAAPLAAFVFKTTADPFVGKLSVFRVYQGSVKSNSETWNSTKEQSERIGQLYLPKGKNQENVNEITAGDIGAIGKLSSTVTGDTLCSRENSVSFPRITQPVGYFRMAVTPASKDDLDKMSMALNRIVEEDPTLQFSRDASTSESLITGLGDAQIDVALEKIKRKFGADLRVKMPKVAYRETITKITNSEYRHKKQSGGHGQFGHVLIRLEPQERDQGFEFKTEVTGGRIPKEYIPSVEKGVTKGLDEGSLAGFPLVDLKAVLYDGSYHDVDSSGMSFEIASVQALKQGVGDANPVLLEPVVKLSITVPDAYTGEVISDLNGKRGRILGMNPDNGVTLIEAEVPLAEVQRYAQDLRSVSQGRGSYSMEFDHYDQVPANLEPKVIEDVKRAKEEESV</sequence>
<dbReference type="InterPro" id="IPR035647">
    <property type="entry name" value="EFG_III/V"/>
</dbReference>
<dbReference type="NCBIfam" id="NF009891">
    <property type="entry name" value="PRK13351.1-1"/>
    <property type="match status" value="1"/>
</dbReference>
<dbReference type="Gene3D" id="3.30.230.10">
    <property type="match status" value="1"/>
</dbReference>
<dbReference type="SMART" id="SM00889">
    <property type="entry name" value="EFG_IV"/>
    <property type="match status" value="1"/>
</dbReference>
<reference evidence="4" key="1">
    <citation type="submission" date="2015-10" db="EMBL/GenBank/DDBJ databases">
        <authorList>
            <person name="Gilbert D.G."/>
        </authorList>
    </citation>
    <scope>NUCLEOTIDE SEQUENCE</scope>
</reference>
<dbReference type="InterPro" id="IPR014721">
    <property type="entry name" value="Ribsml_uS5_D2-typ_fold_subgr"/>
</dbReference>
<dbReference type="GO" id="GO:0003746">
    <property type="term" value="F:translation elongation factor activity"/>
    <property type="evidence" value="ECO:0007669"/>
    <property type="project" value="UniProtKB-KW"/>
</dbReference>
<keyword evidence="1" id="KW-0547">Nucleotide-binding</keyword>
<dbReference type="GO" id="GO:0032790">
    <property type="term" value="P:ribosome disassembly"/>
    <property type="evidence" value="ECO:0007669"/>
    <property type="project" value="TreeGrafter"/>
</dbReference>
<dbReference type="NCBIfam" id="TIGR00231">
    <property type="entry name" value="small_GTP"/>
    <property type="match status" value="1"/>
</dbReference>
<dbReference type="GO" id="GO:0003924">
    <property type="term" value="F:GTPase activity"/>
    <property type="evidence" value="ECO:0007669"/>
    <property type="project" value="InterPro"/>
</dbReference>
<dbReference type="InterPro" id="IPR027417">
    <property type="entry name" value="P-loop_NTPase"/>
</dbReference>
<dbReference type="Pfam" id="PF00009">
    <property type="entry name" value="GTP_EFTU"/>
    <property type="match status" value="1"/>
</dbReference>
<keyword evidence="2" id="KW-0342">GTP-binding</keyword>
<dbReference type="PRINTS" id="PR00315">
    <property type="entry name" value="ELONGATNFCT"/>
</dbReference>
<dbReference type="Gene3D" id="3.40.50.300">
    <property type="entry name" value="P-loop containing nucleotide triphosphate hydrolases"/>
    <property type="match status" value="1"/>
</dbReference>
<dbReference type="InterPro" id="IPR000795">
    <property type="entry name" value="T_Tr_GTP-bd_dom"/>
</dbReference>
<dbReference type="SMART" id="SM00838">
    <property type="entry name" value="EFG_C"/>
    <property type="match status" value="1"/>
</dbReference>
<dbReference type="Pfam" id="PF14492">
    <property type="entry name" value="EFG_III"/>
    <property type="match status" value="1"/>
</dbReference>
<dbReference type="InterPro" id="IPR009022">
    <property type="entry name" value="EFG_III"/>
</dbReference>
<dbReference type="Gene3D" id="3.30.70.870">
    <property type="entry name" value="Elongation Factor G (Translational Gtpase), domain 3"/>
    <property type="match status" value="1"/>
</dbReference>
<gene>
    <name evidence="4" type="ORF">MGWOODY_Clf1697</name>
</gene>
<dbReference type="Pfam" id="PF00679">
    <property type="entry name" value="EFG_C"/>
    <property type="match status" value="1"/>
</dbReference>
<dbReference type="InterPro" id="IPR020568">
    <property type="entry name" value="Ribosomal_Su5_D2-typ_SF"/>
</dbReference>
<dbReference type="SUPFAM" id="SSF54980">
    <property type="entry name" value="EF-G C-terminal domain-like"/>
    <property type="match status" value="2"/>
</dbReference>
<dbReference type="InterPro" id="IPR005517">
    <property type="entry name" value="Transl_elong_EFG/EF2_IV"/>
</dbReference>
<dbReference type="Gene3D" id="3.30.70.240">
    <property type="match status" value="1"/>
</dbReference>
<dbReference type="SUPFAM" id="SSF50447">
    <property type="entry name" value="Translation proteins"/>
    <property type="match status" value="1"/>
</dbReference>
<name>A0A160VD32_9ZZZZ</name>
<dbReference type="Gene3D" id="2.40.30.10">
    <property type="entry name" value="Translation factors"/>
    <property type="match status" value="1"/>
</dbReference>
<dbReference type="PROSITE" id="PS51722">
    <property type="entry name" value="G_TR_2"/>
    <property type="match status" value="1"/>
</dbReference>
<dbReference type="InterPro" id="IPR041095">
    <property type="entry name" value="EFG_II"/>
</dbReference>
<dbReference type="FunFam" id="3.30.230.10:FF:000003">
    <property type="entry name" value="Elongation factor G"/>
    <property type="match status" value="1"/>
</dbReference>
<dbReference type="Pfam" id="PF22042">
    <property type="entry name" value="EF-G_D2"/>
    <property type="match status" value="1"/>
</dbReference>
<dbReference type="CDD" id="cd16262">
    <property type="entry name" value="EFG_III"/>
    <property type="match status" value="1"/>
</dbReference>
<dbReference type="PANTHER" id="PTHR43261">
    <property type="entry name" value="TRANSLATION ELONGATION FACTOR G-RELATED"/>
    <property type="match status" value="1"/>
</dbReference>
<dbReference type="InterPro" id="IPR005225">
    <property type="entry name" value="Small_GTP-bd"/>
</dbReference>
<dbReference type="AlphaFoldDB" id="A0A160VD32"/>
<dbReference type="SUPFAM" id="SSF52540">
    <property type="entry name" value="P-loop containing nucleoside triphosphate hydrolases"/>
    <property type="match status" value="1"/>
</dbReference>
<dbReference type="InterPro" id="IPR047872">
    <property type="entry name" value="EFG_IV"/>
</dbReference>
<dbReference type="InterPro" id="IPR009000">
    <property type="entry name" value="Transl_B-barrel_sf"/>
</dbReference>
<dbReference type="InterPro" id="IPR000640">
    <property type="entry name" value="EFG_V-like"/>
</dbReference>
<proteinExistence type="predicted"/>
<dbReference type="InterPro" id="IPR035649">
    <property type="entry name" value="EFG_V"/>
</dbReference>
<dbReference type="CDD" id="cd04088">
    <property type="entry name" value="EFG_mtEFG_II"/>
    <property type="match status" value="1"/>
</dbReference>
<dbReference type="Pfam" id="PF03764">
    <property type="entry name" value="EFG_IV"/>
    <property type="match status" value="1"/>
</dbReference>
<evidence type="ECO:0000259" key="3">
    <source>
        <dbReference type="PROSITE" id="PS51722"/>
    </source>
</evidence>
<dbReference type="CDD" id="cd01434">
    <property type="entry name" value="EFG_mtEFG1_IV"/>
    <property type="match status" value="1"/>
</dbReference>
<organism evidence="4">
    <name type="scientific">hydrothermal vent metagenome</name>
    <dbReference type="NCBI Taxonomy" id="652676"/>
    <lineage>
        <taxon>unclassified sequences</taxon>
        <taxon>metagenomes</taxon>
        <taxon>ecological metagenomes</taxon>
    </lineage>
</organism>
<accession>A0A160VD32</accession>
<dbReference type="CDD" id="cd04170">
    <property type="entry name" value="EF-G_bact"/>
    <property type="match status" value="1"/>
</dbReference>
<dbReference type="EMBL" id="FAXA01000430">
    <property type="protein sequence ID" value="CUV03525.1"/>
    <property type="molecule type" value="Genomic_DNA"/>
</dbReference>
<keyword evidence="4" id="KW-0251">Elongation factor</keyword>
<dbReference type="SUPFAM" id="SSF54211">
    <property type="entry name" value="Ribosomal protein S5 domain 2-like"/>
    <property type="match status" value="1"/>
</dbReference>
<dbReference type="CDD" id="cd03713">
    <property type="entry name" value="EFG_mtEFG_C"/>
    <property type="match status" value="1"/>
</dbReference>
<keyword evidence="4" id="KW-0648">Protein biosynthesis</keyword>